<name>A0A8X7UYF3_BRACI</name>
<evidence type="ECO:0000313" key="3">
    <source>
        <dbReference type="Proteomes" id="UP000886595"/>
    </source>
</evidence>
<reference evidence="2 3" key="1">
    <citation type="submission" date="2020-02" db="EMBL/GenBank/DDBJ databases">
        <authorList>
            <person name="Ma Q."/>
            <person name="Huang Y."/>
            <person name="Song X."/>
            <person name="Pei D."/>
        </authorList>
    </citation>
    <scope>NUCLEOTIDE SEQUENCE [LARGE SCALE GENOMIC DNA]</scope>
    <source>
        <strain evidence="2">Sxm20200214</strain>
        <tissue evidence="2">Leaf</tissue>
    </source>
</reference>
<gene>
    <name evidence="2" type="ORF">Bca52824_039730</name>
</gene>
<feature type="compositionally biased region" description="Basic and acidic residues" evidence="1">
    <location>
        <begin position="1"/>
        <end position="24"/>
    </location>
</feature>
<proteinExistence type="predicted"/>
<comment type="caution">
    <text evidence="2">The sequence shown here is derived from an EMBL/GenBank/DDBJ whole genome shotgun (WGS) entry which is preliminary data.</text>
</comment>
<feature type="region of interest" description="Disordered" evidence="1">
    <location>
        <begin position="1"/>
        <end position="86"/>
    </location>
</feature>
<organism evidence="2 3">
    <name type="scientific">Brassica carinata</name>
    <name type="common">Ethiopian mustard</name>
    <name type="synonym">Abyssinian cabbage</name>
    <dbReference type="NCBI Taxonomy" id="52824"/>
    <lineage>
        <taxon>Eukaryota</taxon>
        <taxon>Viridiplantae</taxon>
        <taxon>Streptophyta</taxon>
        <taxon>Embryophyta</taxon>
        <taxon>Tracheophyta</taxon>
        <taxon>Spermatophyta</taxon>
        <taxon>Magnoliopsida</taxon>
        <taxon>eudicotyledons</taxon>
        <taxon>Gunneridae</taxon>
        <taxon>Pentapetalae</taxon>
        <taxon>rosids</taxon>
        <taxon>malvids</taxon>
        <taxon>Brassicales</taxon>
        <taxon>Brassicaceae</taxon>
        <taxon>Brassiceae</taxon>
        <taxon>Brassica</taxon>
    </lineage>
</organism>
<dbReference type="EMBL" id="JAAMPC010000009">
    <property type="protein sequence ID" value="KAG2293061.1"/>
    <property type="molecule type" value="Genomic_DNA"/>
</dbReference>
<keyword evidence="3" id="KW-1185">Reference proteome</keyword>
<accession>A0A8X7UYF3</accession>
<sequence length="151" mass="17423">MNERSNTHGKDKKDEGSFKKKEQESEIEEGEINEWKRVSTEKIGRSPSPQNLKYGQVTIPTPSRYAALSNMDPEENGEEGEEIDKEEVEEIEDMRNEEEDDIYQSLADESVEVNKKGRTPVLPRISKTNHRVIPEASEHIKDMRRGSKKNH</sequence>
<dbReference type="AlphaFoldDB" id="A0A8X7UYF3"/>
<evidence type="ECO:0000313" key="2">
    <source>
        <dbReference type="EMBL" id="KAG2293061.1"/>
    </source>
</evidence>
<dbReference type="Proteomes" id="UP000886595">
    <property type="component" value="Unassembled WGS sequence"/>
</dbReference>
<dbReference type="OrthoDB" id="10528589at2759"/>
<feature type="compositionally biased region" description="Basic and acidic residues" evidence="1">
    <location>
        <begin position="33"/>
        <end position="44"/>
    </location>
</feature>
<feature type="compositionally biased region" description="Polar residues" evidence="1">
    <location>
        <begin position="47"/>
        <end position="61"/>
    </location>
</feature>
<protein>
    <submittedName>
        <fullName evidence="2">Uncharacterized protein</fullName>
    </submittedName>
</protein>
<evidence type="ECO:0000256" key="1">
    <source>
        <dbReference type="SAM" id="MobiDB-lite"/>
    </source>
</evidence>
<feature type="compositionally biased region" description="Acidic residues" evidence="1">
    <location>
        <begin position="72"/>
        <end position="86"/>
    </location>
</feature>